<name>A0A4R0RN62_9APHY</name>
<dbReference type="STRING" id="92696.A0A4R0RN62"/>
<evidence type="ECO:0000313" key="2">
    <source>
        <dbReference type="EMBL" id="TCD70081.1"/>
    </source>
</evidence>
<dbReference type="OrthoDB" id="5392716at2759"/>
<evidence type="ECO:0000313" key="3">
    <source>
        <dbReference type="Proteomes" id="UP000292702"/>
    </source>
</evidence>
<sequence length="409" mass="46511">MAEVDCEELDEIGTDPASVAGSSRFVANPLGNNQHKDCRESSISPALWTRELNLNAARSDDPRIKDLLLDFQRRNITDKYMRQLVLDQMAKQPAARVGPRRMKEIITSETGYPLTLECITEEMRLQDPEGFRRRHPGSSKHNRSQLVSLGPHHEWSADGHDKLTSIGFPIYGIRDVWSSLWLLLMVVPNNRLKDVVGYLYLKLVMELGGMPIQSTSDCGSETTVMYGFANALREAFSELDVNELPAHRFLKSVHNITIERGWIPLRFELGENIRIFWDAGADRYDENDAAQRSLINWLWPPLVQRELDKFKSSHNNHKTRKDKNRILPSGVAPSVAYSLPGQYGGEWCLQPVDTAVVAELMESLGGEDLLRFVDVEYEQRADMAFGTLGISAITLENVWHVFDRMRTLM</sequence>
<dbReference type="InterPro" id="IPR058913">
    <property type="entry name" value="Integrase_dom_put"/>
</dbReference>
<protein>
    <recommendedName>
        <fullName evidence="1">Integrase core domain-containing protein</fullName>
    </recommendedName>
</protein>
<dbReference type="Pfam" id="PF24764">
    <property type="entry name" value="rva_4"/>
    <property type="match status" value="1"/>
</dbReference>
<proteinExistence type="predicted"/>
<reference evidence="2 3" key="1">
    <citation type="submission" date="2018-11" db="EMBL/GenBank/DDBJ databases">
        <title>Genome assembly of Steccherinum ochraceum LE-BIN_3174, the white-rot fungus of the Steccherinaceae family (The Residual Polyporoid clade, Polyporales, Basidiomycota).</title>
        <authorList>
            <person name="Fedorova T.V."/>
            <person name="Glazunova O.A."/>
            <person name="Landesman E.O."/>
            <person name="Moiseenko K.V."/>
            <person name="Psurtseva N.V."/>
            <person name="Savinova O.S."/>
            <person name="Shakhova N.V."/>
            <person name="Tyazhelova T.V."/>
            <person name="Vasina D.V."/>
        </authorList>
    </citation>
    <scope>NUCLEOTIDE SEQUENCE [LARGE SCALE GENOMIC DNA]</scope>
    <source>
        <strain evidence="2 3">LE-BIN_3174</strain>
    </source>
</reference>
<dbReference type="PANTHER" id="PTHR46177">
    <property type="entry name" value="INTEGRASE CATALYTIC DOMAIN-CONTAINING PROTEIN"/>
    <property type="match status" value="1"/>
</dbReference>
<evidence type="ECO:0000259" key="1">
    <source>
        <dbReference type="Pfam" id="PF24764"/>
    </source>
</evidence>
<keyword evidence="3" id="KW-1185">Reference proteome</keyword>
<dbReference type="AlphaFoldDB" id="A0A4R0RN62"/>
<comment type="caution">
    <text evidence="2">The sequence shown here is derived from an EMBL/GenBank/DDBJ whole genome shotgun (WGS) entry which is preliminary data.</text>
</comment>
<organism evidence="2 3">
    <name type="scientific">Steccherinum ochraceum</name>
    <dbReference type="NCBI Taxonomy" id="92696"/>
    <lineage>
        <taxon>Eukaryota</taxon>
        <taxon>Fungi</taxon>
        <taxon>Dikarya</taxon>
        <taxon>Basidiomycota</taxon>
        <taxon>Agaricomycotina</taxon>
        <taxon>Agaricomycetes</taxon>
        <taxon>Polyporales</taxon>
        <taxon>Steccherinaceae</taxon>
        <taxon>Steccherinum</taxon>
    </lineage>
</organism>
<accession>A0A4R0RN62</accession>
<feature type="domain" description="Integrase core" evidence="1">
    <location>
        <begin position="151"/>
        <end position="325"/>
    </location>
</feature>
<gene>
    <name evidence="2" type="ORF">EIP91_005063</name>
</gene>
<dbReference type="Proteomes" id="UP000292702">
    <property type="component" value="Unassembled WGS sequence"/>
</dbReference>
<dbReference type="PANTHER" id="PTHR46177:SF1">
    <property type="entry name" value="INTEGRASE CATALYTIC DOMAIN-CONTAINING PROTEIN"/>
    <property type="match status" value="1"/>
</dbReference>
<dbReference type="EMBL" id="RWJN01000028">
    <property type="protein sequence ID" value="TCD70081.1"/>
    <property type="molecule type" value="Genomic_DNA"/>
</dbReference>